<evidence type="ECO:0000256" key="4">
    <source>
        <dbReference type="ARBA" id="ARBA00022692"/>
    </source>
</evidence>
<dbReference type="GO" id="GO:0015271">
    <property type="term" value="F:outward rectifier potassium channel activity"/>
    <property type="evidence" value="ECO:0007669"/>
    <property type="project" value="TreeGrafter"/>
</dbReference>
<evidence type="ECO:0000256" key="5">
    <source>
        <dbReference type="ARBA" id="ARBA00022989"/>
    </source>
</evidence>
<keyword evidence="3" id="KW-0813">Transport</keyword>
<dbReference type="GO" id="GO:0005886">
    <property type="term" value="C:plasma membrane"/>
    <property type="evidence" value="ECO:0007669"/>
    <property type="project" value="TreeGrafter"/>
</dbReference>
<dbReference type="EMBL" id="LGRX02032912">
    <property type="protein sequence ID" value="KAK3243384.1"/>
    <property type="molecule type" value="Genomic_DNA"/>
</dbReference>
<dbReference type="PANTHER" id="PTHR11003">
    <property type="entry name" value="POTASSIUM CHANNEL, SUBFAMILY K"/>
    <property type="match status" value="1"/>
</dbReference>
<comment type="similarity">
    <text evidence="2">Belongs to the two pore domain potassium channel (TC 1.A.1.7) family.</text>
</comment>
<dbReference type="Proteomes" id="UP001190700">
    <property type="component" value="Unassembled WGS sequence"/>
</dbReference>
<dbReference type="Gene3D" id="1.10.287.70">
    <property type="match status" value="2"/>
</dbReference>
<proteinExistence type="inferred from homology"/>
<evidence type="ECO:0000256" key="6">
    <source>
        <dbReference type="ARBA" id="ARBA00023065"/>
    </source>
</evidence>
<feature type="region of interest" description="Disordered" evidence="9">
    <location>
        <begin position="328"/>
        <end position="353"/>
    </location>
</feature>
<dbReference type="AlphaFoldDB" id="A0AAE0EX24"/>
<keyword evidence="4 10" id="KW-0812">Transmembrane</keyword>
<dbReference type="Pfam" id="PF07885">
    <property type="entry name" value="Ion_trans_2"/>
    <property type="match status" value="2"/>
</dbReference>
<keyword evidence="8" id="KW-0407">Ion channel</keyword>
<dbReference type="GO" id="GO:0005774">
    <property type="term" value="C:vacuolar membrane"/>
    <property type="evidence" value="ECO:0007669"/>
    <property type="project" value="UniProtKB-ARBA"/>
</dbReference>
<dbReference type="InterPro" id="IPR013099">
    <property type="entry name" value="K_chnl_dom"/>
</dbReference>
<dbReference type="SUPFAM" id="SSF81324">
    <property type="entry name" value="Voltage-gated potassium channels"/>
    <property type="match status" value="2"/>
</dbReference>
<keyword evidence="6" id="KW-0406">Ion transport</keyword>
<comment type="subcellular location">
    <subcellularLocation>
        <location evidence="1">Membrane</location>
        <topology evidence="1">Multi-pass membrane protein</topology>
    </subcellularLocation>
</comment>
<accession>A0AAE0EX24</accession>
<feature type="domain" description="Potassium channel" evidence="11">
    <location>
        <begin position="144"/>
        <end position="217"/>
    </location>
</feature>
<evidence type="ECO:0000259" key="11">
    <source>
        <dbReference type="Pfam" id="PF07885"/>
    </source>
</evidence>
<dbReference type="GO" id="GO:0022841">
    <property type="term" value="F:potassium ion leak channel activity"/>
    <property type="evidence" value="ECO:0007669"/>
    <property type="project" value="TreeGrafter"/>
</dbReference>
<evidence type="ECO:0000256" key="9">
    <source>
        <dbReference type="SAM" id="MobiDB-lite"/>
    </source>
</evidence>
<feature type="transmembrane region" description="Helical" evidence="10">
    <location>
        <begin position="85"/>
        <end position="107"/>
    </location>
</feature>
<reference evidence="12 13" key="1">
    <citation type="journal article" date="2015" name="Genome Biol. Evol.">
        <title>Comparative Genomics of a Bacterivorous Green Alga Reveals Evolutionary Causalities and Consequences of Phago-Mixotrophic Mode of Nutrition.</title>
        <authorList>
            <person name="Burns J.A."/>
            <person name="Paasch A."/>
            <person name="Narechania A."/>
            <person name="Kim E."/>
        </authorList>
    </citation>
    <scope>NUCLEOTIDE SEQUENCE [LARGE SCALE GENOMIC DNA]</scope>
    <source>
        <strain evidence="12 13">PLY_AMNH</strain>
    </source>
</reference>
<dbReference type="GO" id="GO:0030322">
    <property type="term" value="P:stabilization of membrane potential"/>
    <property type="evidence" value="ECO:0007669"/>
    <property type="project" value="TreeGrafter"/>
</dbReference>
<evidence type="ECO:0000313" key="13">
    <source>
        <dbReference type="Proteomes" id="UP001190700"/>
    </source>
</evidence>
<evidence type="ECO:0000313" key="12">
    <source>
        <dbReference type="EMBL" id="KAK3243384.1"/>
    </source>
</evidence>
<feature type="transmembrane region" description="Helical" evidence="10">
    <location>
        <begin position="27"/>
        <end position="48"/>
    </location>
</feature>
<dbReference type="PANTHER" id="PTHR11003:SF334">
    <property type="entry name" value="FI03418P"/>
    <property type="match status" value="1"/>
</dbReference>
<keyword evidence="7 10" id="KW-0472">Membrane</keyword>
<keyword evidence="5 10" id="KW-1133">Transmembrane helix</keyword>
<keyword evidence="13" id="KW-1185">Reference proteome</keyword>
<organism evidence="12 13">
    <name type="scientific">Cymbomonas tetramitiformis</name>
    <dbReference type="NCBI Taxonomy" id="36881"/>
    <lineage>
        <taxon>Eukaryota</taxon>
        <taxon>Viridiplantae</taxon>
        <taxon>Chlorophyta</taxon>
        <taxon>Pyramimonadophyceae</taxon>
        <taxon>Pyramimonadales</taxon>
        <taxon>Pyramimonadaceae</taxon>
        <taxon>Cymbomonas</taxon>
    </lineage>
</organism>
<evidence type="ECO:0000256" key="8">
    <source>
        <dbReference type="ARBA" id="ARBA00023303"/>
    </source>
</evidence>
<feature type="transmembrane region" description="Helical" evidence="10">
    <location>
        <begin position="197"/>
        <end position="217"/>
    </location>
</feature>
<dbReference type="PRINTS" id="PR01333">
    <property type="entry name" value="2POREKCHANEL"/>
</dbReference>
<evidence type="ECO:0000256" key="7">
    <source>
        <dbReference type="ARBA" id="ARBA00023136"/>
    </source>
</evidence>
<evidence type="ECO:0000256" key="2">
    <source>
        <dbReference type="ARBA" id="ARBA00010159"/>
    </source>
</evidence>
<name>A0AAE0EX24_9CHLO</name>
<evidence type="ECO:0000256" key="3">
    <source>
        <dbReference type="ARBA" id="ARBA00022448"/>
    </source>
</evidence>
<evidence type="ECO:0000256" key="1">
    <source>
        <dbReference type="ARBA" id="ARBA00004141"/>
    </source>
</evidence>
<sequence length="353" mass="39188">MFIFRLYKRNFYKAEVANVTPGENIRFYASFLLIFFLYYMVGCMFYSWSENWDTATCIYFITTSITTVGYGDYTLTDNSGRLFGIFYLTFGIVLIFGTLSQIAGSAVESFEGKYKQNSFLLDKSGRESVHRHRRFRVALSLVLLASFVLLGTVIPYIDDNYPFIEALWWSFQTVTTVGYGDIGIDEVGSLRKLTTSAFQIVLVAVVGAVLGNLTQIYSDMKSQRKLLSVAASLEEHVANGTYAGGPESVHILDALVEAEIVDSDIVTGLQSILREAIAQKSPSSLQLSSELVEFPNHKNKFSNVHAECREDDDPVAAGDPGVQAQVDLVPLPGKSTESMEYEENPSFKGVAET</sequence>
<feature type="domain" description="Potassium channel" evidence="11">
    <location>
        <begin position="35"/>
        <end position="103"/>
    </location>
</feature>
<gene>
    <name evidence="12" type="ORF">CYMTET_46959</name>
</gene>
<feature type="transmembrane region" description="Helical" evidence="10">
    <location>
        <begin position="135"/>
        <end position="157"/>
    </location>
</feature>
<comment type="caution">
    <text evidence="12">The sequence shown here is derived from an EMBL/GenBank/DDBJ whole genome shotgun (WGS) entry which is preliminary data.</text>
</comment>
<dbReference type="InterPro" id="IPR003280">
    <property type="entry name" value="2pore_dom_K_chnl"/>
</dbReference>
<protein>
    <recommendedName>
        <fullName evidence="11">Potassium channel domain-containing protein</fullName>
    </recommendedName>
</protein>
<evidence type="ECO:0000256" key="10">
    <source>
        <dbReference type="SAM" id="Phobius"/>
    </source>
</evidence>